<dbReference type="OrthoDB" id="1118340at2"/>
<dbReference type="PROSITE" id="PS51192">
    <property type="entry name" value="HELICASE_ATP_BIND_1"/>
    <property type="match status" value="1"/>
</dbReference>
<dbReference type="Gene3D" id="3.40.50.300">
    <property type="entry name" value="P-loop containing nucleotide triphosphate hydrolases"/>
    <property type="match status" value="1"/>
</dbReference>
<reference evidence="5 6" key="1">
    <citation type="journal article" date="2010" name="J. Bacteriol.">
        <title>The complete genome sequence of Croceibacter atlanticus HTCC2559T.</title>
        <authorList>
            <person name="Oh H.M."/>
            <person name="Kang I."/>
            <person name="Ferriera S."/>
            <person name="Giovannoni S.J."/>
            <person name="Cho J.C."/>
        </authorList>
    </citation>
    <scope>NUCLEOTIDE SEQUENCE [LARGE SCALE GENOMIC DNA]</scope>
    <source>
        <strain evidence="6">ATCC BAA-628 / HTCC2559 / KCTC 12090</strain>
    </source>
</reference>
<dbReference type="PANTHER" id="PTHR24031">
    <property type="entry name" value="RNA HELICASE"/>
    <property type="match status" value="1"/>
</dbReference>
<feature type="domain" description="Helicase ATP-binding" evidence="4">
    <location>
        <begin position="30"/>
        <end position="199"/>
    </location>
</feature>
<dbReference type="GO" id="GO:0004386">
    <property type="term" value="F:helicase activity"/>
    <property type="evidence" value="ECO:0007669"/>
    <property type="project" value="UniProtKB-KW"/>
</dbReference>
<organism evidence="5 6">
    <name type="scientific">Croceibacter atlanticus (strain ATCC BAA-628 / JCM 21780 / CIP 108009 / IAM 15332 / KCTC 12090 / HTCC2559)</name>
    <dbReference type="NCBI Taxonomy" id="216432"/>
    <lineage>
        <taxon>Bacteria</taxon>
        <taxon>Pseudomonadati</taxon>
        <taxon>Bacteroidota</taxon>
        <taxon>Flavobacteriia</taxon>
        <taxon>Flavobacteriales</taxon>
        <taxon>Flavobacteriaceae</taxon>
        <taxon>Croceibacter</taxon>
    </lineage>
</organism>
<dbReference type="Proteomes" id="UP000002297">
    <property type="component" value="Chromosome"/>
</dbReference>
<dbReference type="SUPFAM" id="SSF52540">
    <property type="entry name" value="P-loop containing nucleoside triphosphate hydrolases"/>
    <property type="match status" value="1"/>
</dbReference>
<dbReference type="AlphaFoldDB" id="A3U7T9"/>
<dbReference type="eggNOG" id="COG0513">
    <property type="taxonomic scope" value="Bacteria"/>
</dbReference>
<dbReference type="GO" id="GO:0016787">
    <property type="term" value="F:hydrolase activity"/>
    <property type="evidence" value="ECO:0007669"/>
    <property type="project" value="UniProtKB-KW"/>
</dbReference>
<protein>
    <submittedName>
        <fullName evidence="5">DEAD/DEAH box helicase</fullName>
    </submittedName>
</protein>
<dbReference type="STRING" id="216432.CA2559_06085"/>
<dbReference type="RefSeq" id="WP_013186977.1">
    <property type="nucleotide sequence ID" value="NC_014230.1"/>
</dbReference>
<dbReference type="InterPro" id="IPR014001">
    <property type="entry name" value="Helicase_ATP-bd"/>
</dbReference>
<keyword evidence="5" id="KW-0347">Helicase</keyword>
<evidence type="ECO:0000256" key="1">
    <source>
        <dbReference type="ARBA" id="ARBA00022741"/>
    </source>
</evidence>
<keyword evidence="3" id="KW-0067">ATP-binding</keyword>
<keyword evidence="1" id="KW-0547">Nucleotide-binding</keyword>
<gene>
    <name evidence="5" type="ordered locus">CA2559_06085</name>
</gene>
<evidence type="ECO:0000313" key="6">
    <source>
        <dbReference type="Proteomes" id="UP000002297"/>
    </source>
</evidence>
<keyword evidence="2" id="KW-0378">Hydrolase</keyword>
<dbReference type="EMBL" id="CP002046">
    <property type="protein sequence ID" value="EAP88306.1"/>
    <property type="molecule type" value="Genomic_DNA"/>
</dbReference>
<dbReference type="KEGG" id="cat:CA2559_06085"/>
<name>A3U7T9_CROAH</name>
<accession>A3U7T9</accession>
<evidence type="ECO:0000256" key="2">
    <source>
        <dbReference type="ARBA" id="ARBA00022801"/>
    </source>
</evidence>
<dbReference type="GeneID" id="89453000"/>
<evidence type="ECO:0000313" key="5">
    <source>
        <dbReference type="EMBL" id="EAP88306.1"/>
    </source>
</evidence>
<keyword evidence="6" id="KW-1185">Reference proteome</keyword>
<dbReference type="InterPro" id="IPR027417">
    <property type="entry name" value="P-loop_NTPase"/>
</dbReference>
<sequence>MSFKKLEPSIKQVLTEKEFIAPTKFQKQAISKIKSGVNLFGIGPEGCGKTTALIIGVIQKLKSAFEDAPRALIIVENKEKALELESQFLPFLKPTDLRLYLAYDEQRFDHQKDEIYDGVDIVIATPKRLTELFQRTGINVTQLQMYIIDDAEFLTRGTQLSLVNRIPESIPKCQYIMSSTLFHDKLERLQDSFMFGAHLVTVK</sequence>
<dbReference type="GO" id="GO:0005524">
    <property type="term" value="F:ATP binding"/>
    <property type="evidence" value="ECO:0007669"/>
    <property type="project" value="UniProtKB-KW"/>
</dbReference>
<dbReference type="HOGENOM" id="CLU_109318_0_0_10"/>
<dbReference type="SMART" id="SM00487">
    <property type="entry name" value="DEXDc"/>
    <property type="match status" value="1"/>
</dbReference>
<evidence type="ECO:0000259" key="4">
    <source>
        <dbReference type="PROSITE" id="PS51192"/>
    </source>
</evidence>
<dbReference type="GO" id="GO:0003676">
    <property type="term" value="F:nucleic acid binding"/>
    <property type="evidence" value="ECO:0007669"/>
    <property type="project" value="InterPro"/>
</dbReference>
<dbReference type="Pfam" id="PF00270">
    <property type="entry name" value="DEAD"/>
    <property type="match status" value="1"/>
</dbReference>
<dbReference type="InterPro" id="IPR011545">
    <property type="entry name" value="DEAD/DEAH_box_helicase_dom"/>
</dbReference>
<proteinExistence type="predicted"/>
<evidence type="ECO:0000256" key="3">
    <source>
        <dbReference type="ARBA" id="ARBA00022840"/>
    </source>
</evidence>